<reference evidence="14" key="2">
    <citation type="submission" date="2025-09" db="UniProtKB">
        <authorList>
            <consortium name="Ensembl"/>
        </authorList>
    </citation>
    <scope>IDENTIFICATION</scope>
</reference>
<keyword evidence="8" id="KW-1015">Disulfide bond</keyword>
<evidence type="ECO:0000313" key="15">
    <source>
        <dbReference type="Proteomes" id="UP000261380"/>
    </source>
</evidence>
<feature type="transmembrane region" description="Helical" evidence="12">
    <location>
        <begin position="148"/>
        <end position="170"/>
    </location>
</feature>
<dbReference type="GO" id="GO:0005886">
    <property type="term" value="C:plasma membrane"/>
    <property type="evidence" value="ECO:0007669"/>
    <property type="project" value="TreeGrafter"/>
</dbReference>
<dbReference type="GO" id="GO:0070506">
    <property type="term" value="F:high-density lipoprotein particle receptor activity"/>
    <property type="evidence" value="ECO:0007669"/>
    <property type="project" value="TreeGrafter"/>
</dbReference>
<feature type="domain" description="Ig-like" evidence="13">
    <location>
        <begin position="26"/>
        <end position="147"/>
    </location>
</feature>
<keyword evidence="15" id="KW-1185">Reference proteome</keyword>
<sequence>SDIILLLSIQVVVPQVERATALFAWVTIRCDYTTSANQQEVLVTWKFKSFCKDPVLEYYSAAYQAALQMGQDPANDCPDKQRTVRTVIQKRGVNEPTLGSEYRNRKITIQNKADLVINEVMWWDNGMYYCSIDAPGDTTGDSDREVRLIVYHWLTVLFIIIGALLLIMLFCICCCQCCPQKCCCYVRCPCCPQTCCCPEKAVMQHRMLKQAQKAMAPWMYGQPVYANVSNTSSQGVPLLYSASVSDYPTKQNISMTPIPLGPMALQQQQPPLHAQYMVNGSLRSSNQSANPMLDYLENQMRGLDVGPPQMAPHAVRNMAPLQPQPSPPAVPYAPGPPSMLSALDDMGVKGVERRVITLPPIIQRGPAGDGGILRESSRNERGSSSGRRERGSRPRARSRDDLMEELHSRSARRERSYSPPTHHKGSWSSDEGSSQKKGRKVNDWSEKPPSYYDRGSHSSTSVVI</sequence>
<proteinExistence type="inferred from homology"/>
<feature type="region of interest" description="Disordered" evidence="11">
    <location>
        <begin position="318"/>
        <end position="343"/>
    </location>
</feature>
<evidence type="ECO:0000256" key="9">
    <source>
        <dbReference type="ARBA" id="ARBA00023319"/>
    </source>
</evidence>
<dbReference type="InterPro" id="IPR007110">
    <property type="entry name" value="Ig-like_dom"/>
</dbReference>
<evidence type="ECO:0000256" key="10">
    <source>
        <dbReference type="ARBA" id="ARBA00046288"/>
    </source>
</evidence>
<reference evidence="14" key="1">
    <citation type="submission" date="2025-08" db="UniProtKB">
        <authorList>
            <consortium name="Ensembl"/>
        </authorList>
    </citation>
    <scope>IDENTIFICATION</scope>
</reference>
<dbReference type="GO" id="GO:0012505">
    <property type="term" value="C:endomembrane system"/>
    <property type="evidence" value="ECO:0007669"/>
    <property type="project" value="UniProtKB-SubCell"/>
</dbReference>
<dbReference type="InterPro" id="IPR013783">
    <property type="entry name" value="Ig-like_fold"/>
</dbReference>
<dbReference type="InterPro" id="IPR051874">
    <property type="entry name" value="Ig-like_domain-LISCH7"/>
</dbReference>
<keyword evidence="5" id="KW-0965">Cell junction</keyword>
<dbReference type="GeneTree" id="ENSGT00950000183058"/>
<organism evidence="14 15">
    <name type="scientific">Xiphophorus couchianus</name>
    <name type="common">Monterrey platyfish</name>
    <dbReference type="NCBI Taxonomy" id="32473"/>
    <lineage>
        <taxon>Eukaryota</taxon>
        <taxon>Metazoa</taxon>
        <taxon>Chordata</taxon>
        <taxon>Craniata</taxon>
        <taxon>Vertebrata</taxon>
        <taxon>Euteleostomi</taxon>
        <taxon>Actinopterygii</taxon>
        <taxon>Neopterygii</taxon>
        <taxon>Teleostei</taxon>
        <taxon>Neoteleostei</taxon>
        <taxon>Acanthomorphata</taxon>
        <taxon>Ovalentaria</taxon>
        <taxon>Atherinomorphae</taxon>
        <taxon>Cyprinodontiformes</taxon>
        <taxon>Poeciliidae</taxon>
        <taxon>Poeciliinae</taxon>
        <taxon>Xiphophorus</taxon>
    </lineage>
</organism>
<keyword evidence="6 12" id="KW-1133">Transmembrane helix</keyword>
<evidence type="ECO:0000256" key="4">
    <source>
        <dbReference type="ARBA" id="ARBA00022692"/>
    </source>
</evidence>
<evidence type="ECO:0000259" key="13">
    <source>
        <dbReference type="PROSITE" id="PS50835"/>
    </source>
</evidence>
<dbReference type="AlphaFoldDB" id="A0A3B5MYC5"/>
<comment type="subcellular location">
    <subcellularLocation>
        <location evidence="1">Cell junction</location>
        <location evidence="1">Tight junction</location>
    </subcellularLocation>
    <subcellularLocation>
        <location evidence="10">Endomembrane system</location>
        <topology evidence="10">Single-pass type I membrane protein</topology>
    </subcellularLocation>
</comment>
<feature type="region of interest" description="Disordered" evidence="11">
    <location>
        <begin position="359"/>
        <end position="464"/>
    </location>
</feature>
<dbReference type="Ensembl" id="ENSXCOT00000025580.1">
    <property type="protein sequence ID" value="ENSXCOP00000025275.1"/>
    <property type="gene ID" value="ENSXCOG00000018876.1"/>
</dbReference>
<evidence type="ECO:0000256" key="12">
    <source>
        <dbReference type="SAM" id="Phobius"/>
    </source>
</evidence>
<dbReference type="Gene3D" id="2.60.40.10">
    <property type="entry name" value="Immunoglobulins"/>
    <property type="match status" value="1"/>
</dbReference>
<keyword evidence="4 12" id="KW-0812">Transmembrane</keyword>
<dbReference type="PROSITE" id="PS50835">
    <property type="entry name" value="IG_LIKE"/>
    <property type="match status" value="1"/>
</dbReference>
<feature type="compositionally biased region" description="Pro residues" evidence="11">
    <location>
        <begin position="322"/>
        <end position="337"/>
    </location>
</feature>
<dbReference type="Proteomes" id="UP000261380">
    <property type="component" value="Unplaced"/>
</dbReference>
<evidence type="ECO:0000256" key="6">
    <source>
        <dbReference type="ARBA" id="ARBA00022989"/>
    </source>
</evidence>
<evidence type="ECO:0000256" key="5">
    <source>
        <dbReference type="ARBA" id="ARBA00022949"/>
    </source>
</evidence>
<evidence type="ECO:0000256" key="8">
    <source>
        <dbReference type="ARBA" id="ARBA00023157"/>
    </source>
</evidence>
<comment type="similarity">
    <text evidence="2">Belongs to the immunoglobulin superfamily. LISCH7 family.</text>
</comment>
<dbReference type="SUPFAM" id="SSF48726">
    <property type="entry name" value="Immunoglobulin"/>
    <property type="match status" value="1"/>
</dbReference>
<dbReference type="PANTHER" id="PTHR15923">
    <property type="entry name" value="TRANSMEMBRANE AND IMMUNOGLOBULIN DOMAIN-CONTAINING PROTEIN"/>
    <property type="match status" value="1"/>
</dbReference>
<dbReference type="InterPro" id="IPR036179">
    <property type="entry name" value="Ig-like_dom_sf"/>
</dbReference>
<keyword evidence="9" id="KW-0393">Immunoglobulin domain</keyword>
<dbReference type="PANTHER" id="PTHR15923:SF6">
    <property type="entry name" value="IMMUNOGLOBULIN-LIKE DOMAIN CONTAINING RECEPTOR 1B PRECURSOR"/>
    <property type="match status" value="1"/>
</dbReference>
<evidence type="ECO:0000256" key="7">
    <source>
        <dbReference type="ARBA" id="ARBA00023136"/>
    </source>
</evidence>
<evidence type="ECO:0000313" key="14">
    <source>
        <dbReference type="Ensembl" id="ENSXCOP00000025275.1"/>
    </source>
</evidence>
<feature type="compositionally biased region" description="Basic and acidic residues" evidence="11">
    <location>
        <begin position="375"/>
        <end position="416"/>
    </location>
</feature>
<dbReference type="GO" id="GO:0005923">
    <property type="term" value="C:bicellular tight junction"/>
    <property type="evidence" value="ECO:0007669"/>
    <property type="project" value="UniProtKB-SubCell"/>
</dbReference>
<evidence type="ECO:0000256" key="2">
    <source>
        <dbReference type="ARBA" id="ARBA00009491"/>
    </source>
</evidence>
<keyword evidence="7 12" id="KW-0472">Membrane</keyword>
<evidence type="ECO:0000256" key="11">
    <source>
        <dbReference type="SAM" id="MobiDB-lite"/>
    </source>
</evidence>
<dbReference type="Pfam" id="PF05624">
    <property type="entry name" value="LSR"/>
    <property type="match status" value="1"/>
</dbReference>
<evidence type="ECO:0000256" key="3">
    <source>
        <dbReference type="ARBA" id="ARBA00022427"/>
    </source>
</evidence>
<evidence type="ECO:0000256" key="1">
    <source>
        <dbReference type="ARBA" id="ARBA00004435"/>
    </source>
</evidence>
<dbReference type="InterPro" id="IPR008664">
    <property type="entry name" value="LISCH7"/>
</dbReference>
<keyword evidence="3" id="KW-0796">Tight junction</keyword>
<protein>
    <submittedName>
        <fullName evidence="14">Immunoglobulin-like domain containing receptor 1b</fullName>
    </submittedName>
</protein>
<name>A0A3B5MYC5_9TELE</name>
<accession>A0A3B5MYC5</accession>